<dbReference type="InterPro" id="IPR016084">
    <property type="entry name" value="Haem_Oase-like_multi-hlx"/>
</dbReference>
<dbReference type="InterPro" id="IPR024423">
    <property type="entry name" value="DUF3050"/>
</dbReference>
<reference evidence="1 2" key="1">
    <citation type="submission" date="2018-10" db="EMBL/GenBank/DDBJ databases">
        <title>Genomic Encyclopedia of Archaeal and Bacterial Type Strains, Phase II (KMG-II): from individual species to whole genera.</title>
        <authorList>
            <person name="Goeker M."/>
        </authorList>
    </citation>
    <scope>NUCLEOTIDE SEQUENCE [LARGE SCALE GENOMIC DNA]</scope>
    <source>
        <strain evidence="1 2">DSM 18602</strain>
    </source>
</reference>
<dbReference type="Gene3D" id="1.20.910.10">
    <property type="entry name" value="Heme oxygenase-like"/>
    <property type="match status" value="1"/>
</dbReference>
<dbReference type="RefSeq" id="WP_121198195.1">
    <property type="nucleotide sequence ID" value="NZ_RBKU01000001.1"/>
</dbReference>
<keyword evidence="2" id="KW-1185">Reference proteome</keyword>
<dbReference type="Proteomes" id="UP000268007">
    <property type="component" value="Unassembled WGS sequence"/>
</dbReference>
<gene>
    <name evidence="1" type="ORF">BDD43_2791</name>
</gene>
<dbReference type="EMBL" id="RBKU01000001">
    <property type="protein sequence ID" value="RKR82606.1"/>
    <property type="molecule type" value="Genomic_DNA"/>
</dbReference>
<dbReference type="AlphaFoldDB" id="A0A495J0T5"/>
<evidence type="ECO:0000313" key="1">
    <source>
        <dbReference type="EMBL" id="RKR82606.1"/>
    </source>
</evidence>
<proteinExistence type="predicted"/>
<accession>A0A495J0T5</accession>
<evidence type="ECO:0000313" key="2">
    <source>
        <dbReference type="Proteomes" id="UP000268007"/>
    </source>
</evidence>
<dbReference type="OrthoDB" id="9791270at2"/>
<protein>
    <recommendedName>
        <fullName evidence="3">DUF3050 family protein</fullName>
    </recommendedName>
</protein>
<sequence>MYTNPRIAKLNHEIEPLRAQLINHPLYKSIVSIDALQVFMEHHVFAVWDFMSLLKSLQQKLTCVTLPWVPVGSANTRYLINEIVAGEESDIDEHGNRTSHFELYLKAMAQAGCNDTAITTLIDEIKNGLPVSEALKADNITDTASAFVQHTFDVINRTPDYIQAAVFTFGREDLIPSMFISMVKEINQQFPGKVDTLLYYLERHIEVDGDHHSQLAYQMTAELCGENDQHWQQATQAVKQALQARIDFWDGILETITVKEVGVL</sequence>
<name>A0A495J0T5_9SPHI</name>
<dbReference type="SUPFAM" id="SSF48613">
    <property type="entry name" value="Heme oxygenase-like"/>
    <property type="match status" value="1"/>
</dbReference>
<dbReference type="Pfam" id="PF11251">
    <property type="entry name" value="DUF3050"/>
    <property type="match status" value="1"/>
</dbReference>
<comment type="caution">
    <text evidence="1">The sequence shown here is derived from an EMBL/GenBank/DDBJ whole genome shotgun (WGS) entry which is preliminary data.</text>
</comment>
<organism evidence="1 2">
    <name type="scientific">Mucilaginibacter gracilis</name>
    <dbReference type="NCBI Taxonomy" id="423350"/>
    <lineage>
        <taxon>Bacteria</taxon>
        <taxon>Pseudomonadati</taxon>
        <taxon>Bacteroidota</taxon>
        <taxon>Sphingobacteriia</taxon>
        <taxon>Sphingobacteriales</taxon>
        <taxon>Sphingobacteriaceae</taxon>
        <taxon>Mucilaginibacter</taxon>
    </lineage>
</organism>
<evidence type="ECO:0008006" key="3">
    <source>
        <dbReference type="Google" id="ProtNLM"/>
    </source>
</evidence>